<reference evidence="1 2" key="1">
    <citation type="submission" date="2014-04" db="EMBL/GenBank/DDBJ databases">
        <authorList>
            <consortium name="DOE Joint Genome Institute"/>
            <person name="Kuo A."/>
            <person name="Kohler A."/>
            <person name="Nagy L.G."/>
            <person name="Floudas D."/>
            <person name="Copeland A."/>
            <person name="Barry K.W."/>
            <person name="Cichocki N."/>
            <person name="Veneault-Fourrey C."/>
            <person name="LaButti K."/>
            <person name="Lindquist E.A."/>
            <person name="Lipzen A."/>
            <person name="Lundell T."/>
            <person name="Morin E."/>
            <person name="Murat C."/>
            <person name="Sun H."/>
            <person name="Tunlid A."/>
            <person name="Henrissat B."/>
            <person name="Grigoriev I.V."/>
            <person name="Hibbett D.S."/>
            <person name="Martin F."/>
            <person name="Nordberg H.P."/>
            <person name="Cantor M.N."/>
            <person name="Hua S.X."/>
        </authorList>
    </citation>
    <scope>NUCLEOTIDE SEQUENCE [LARGE SCALE GENOMIC DNA]</scope>
    <source>
        <strain evidence="1 2">Foug A</strain>
    </source>
</reference>
<dbReference type="InParanoid" id="A0A0C3DEY3"/>
<accession>A0A0C3DEY3</accession>
<organism evidence="1 2">
    <name type="scientific">Scleroderma citrinum Foug A</name>
    <dbReference type="NCBI Taxonomy" id="1036808"/>
    <lineage>
        <taxon>Eukaryota</taxon>
        <taxon>Fungi</taxon>
        <taxon>Dikarya</taxon>
        <taxon>Basidiomycota</taxon>
        <taxon>Agaricomycotina</taxon>
        <taxon>Agaricomycetes</taxon>
        <taxon>Agaricomycetidae</taxon>
        <taxon>Boletales</taxon>
        <taxon>Sclerodermatineae</taxon>
        <taxon>Sclerodermataceae</taxon>
        <taxon>Scleroderma</taxon>
    </lineage>
</organism>
<proteinExistence type="predicted"/>
<protein>
    <submittedName>
        <fullName evidence="1">Uncharacterized protein</fullName>
    </submittedName>
</protein>
<sequence>MTEYQPIPMEHEALRTSDICGLCSFQSSYVATCMDFVSVSLLTASMDEAKLEPAFNALRLHIPATKTTKFFKSFRSTILQVLVLLVRSFPASSINGKTGRMKSKLCCGVANTDSCVPLPLSPARVLLAHWRT</sequence>
<reference evidence="2" key="2">
    <citation type="submission" date="2015-01" db="EMBL/GenBank/DDBJ databases">
        <title>Evolutionary Origins and Diversification of the Mycorrhizal Mutualists.</title>
        <authorList>
            <consortium name="DOE Joint Genome Institute"/>
            <consortium name="Mycorrhizal Genomics Consortium"/>
            <person name="Kohler A."/>
            <person name="Kuo A."/>
            <person name="Nagy L.G."/>
            <person name="Floudas D."/>
            <person name="Copeland A."/>
            <person name="Barry K.W."/>
            <person name="Cichocki N."/>
            <person name="Veneault-Fourrey C."/>
            <person name="LaButti K."/>
            <person name="Lindquist E.A."/>
            <person name="Lipzen A."/>
            <person name="Lundell T."/>
            <person name="Morin E."/>
            <person name="Murat C."/>
            <person name="Riley R."/>
            <person name="Ohm R."/>
            <person name="Sun H."/>
            <person name="Tunlid A."/>
            <person name="Henrissat B."/>
            <person name="Grigoriev I.V."/>
            <person name="Hibbett D.S."/>
            <person name="Martin F."/>
        </authorList>
    </citation>
    <scope>NUCLEOTIDE SEQUENCE [LARGE SCALE GENOMIC DNA]</scope>
    <source>
        <strain evidence="2">Foug A</strain>
    </source>
</reference>
<dbReference type="Proteomes" id="UP000053989">
    <property type="component" value="Unassembled WGS sequence"/>
</dbReference>
<dbReference type="HOGENOM" id="CLU_158150_0_0_1"/>
<dbReference type="AlphaFoldDB" id="A0A0C3DEY3"/>
<keyword evidence="2" id="KW-1185">Reference proteome</keyword>
<dbReference type="EMBL" id="KN822151">
    <property type="protein sequence ID" value="KIM54621.1"/>
    <property type="molecule type" value="Genomic_DNA"/>
</dbReference>
<name>A0A0C3DEY3_9AGAM</name>
<evidence type="ECO:0000313" key="1">
    <source>
        <dbReference type="EMBL" id="KIM54621.1"/>
    </source>
</evidence>
<gene>
    <name evidence="1" type="ORF">SCLCIDRAFT_1221836</name>
</gene>
<evidence type="ECO:0000313" key="2">
    <source>
        <dbReference type="Proteomes" id="UP000053989"/>
    </source>
</evidence>